<name>A0A5C5XC44_9PLAN</name>
<reference evidence="1 2" key="1">
    <citation type="submission" date="2019-02" db="EMBL/GenBank/DDBJ databases">
        <title>Deep-cultivation of Planctomycetes and their phenomic and genomic characterization uncovers novel biology.</title>
        <authorList>
            <person name="Wiegand S."/>
            <person name="Jogler M."/>
            <person name="Boedeker C."/>
            <person name="Pinto D."/>
            <person name="Vollmers J."/>
            <person name="Rivas-Marin E."/>
            <person name="Kohn T."/>
            <person name="Peeters S.H."/>
            <person name="Heuer A."/>
            <person name="Rast P."/>
            <person name="Oberbeckmann S."/>
            <person name="Bunk B."/>
            <person name="Jeske O."/>
            <person name="Meyerdierks A."/>
            <person name="Storesund J.E."/>
            <person name="Kallscheuer N."/>
            <person name="Luecker S."/>
            <person name="Lage O.M."/>
            <person name="Pohl T."/>
            <person name="Merkel B.J."/>
            <person name="Hornburger P."/>
            <person name="Mueller R.-W."/>
            <person name="Bruemmer F."/>
            <person name="Labrenz M."/>
            <person name="Spormann A.M."/>
            <person name="Op Den Camp H."/>
            <person name="Overmann J."/>
            <person name="Amann R."/>
            <person name="Jetten M.S.M."/>
            <person name="Mascher T."/>
            <person name="Medema M.H."/>
            <person name="Devos D.P."/>
            <person name="Kaster A.-K."/>
            <person name="Ovreas L."/>
            <person name="Rohde M."/>
            <person name="Galperin M.Y."/>
            <person name="Jogler C."/>
        </authorList>
    </citation>
    <scope>NUCLEOTIDE SEQUENCE [LARGE SCALE GENOMIC DNA]</scope>
    <source>
        <strain evidence="1 2">Pan54</strain>
    </source>
</reference>
<dbReference type="AlphaFoldDB" id="A0A5C5XC44"/>
<dbReference type="Proteomes" id="UP000316095">
    <property type="component" value="Unassembled WGS sequence"/>
</dbReference>
<dbReference type="EMBL" id="SJPG01000001">
    <property type="protein sequence ID" value="TWT60707.1"/>
    <property type="molecule type" value="Genomic_DNA"/>
</dbReference>
<gene>
    <name evidence="1" type="ORF">Pan54_14340</name>
</gene>
<organism evidence="1 2">
    <name type="scientific">Rubinisphaera italica</name>
    <dbReference type="NCBI Taxonomy" id="2527969"/>
    <lineage>
        <taxon>Bacteria</taxon>
        <taxon>Pseudomonadati</taxon>
        <taxon>Planctomycetota</taxon>
        <taxon>Planctomycetia</taxon>
        <taxon>Planctomycetales</taxon>
        <taxon>Planctomycetaceae</taxon>
        <taxon>Rubinisphaera</taxon>
    </lineage>
</organism>
<evidence type="ECO:0000313" key="2">
    <source>
        <dbReference type="Proteomes" id="UP000316095"/>
    </source>
</evidence>
<comment type="caution">
    <text evidence="1">The sequence shown here is derived from an EMBL/GenBank/DDBJ whole genome shotgun (WGS) entry which is preliminary data.</text>
</comment>
<evidence type="ECO:0000313" key="1">
    <source>
        <dbReference type="EMBL" id="TWT60707.1"/>
    </source>
</evidence>
<proteinExistence type="predicted"/>
<accession>A0A5C5XC44</accession>
<sequence>MLVLLSLFSFSLGCSDPAKEMRINEEYPDWPELKALQSDEILMPIGTAVGFGDIKTAKAELKNPEFKLALDAFESSQLPSGYDSEERSAAKEKAVKQFREAIQLAENNGSNDAVKEAFEEGSAALRVVAAPK</sequence>
<protein>
    <submittedName>
        <fullName evidence="1">Uncharacterized protein</fullName>
    </submittedName>
</protein>
<keyword evidence="2" id="KW-1185">Reference proteome</keyword>